<evidence type="ECO:0000256" key="6">
    <source>
        <dbReference type="ARBA" id="ARBA00023136"/>
    </source>
</evidence>
<evidence type="ECO:0000256" key="7">
    <source>
        <dbReference type="SAM" id="Phobius"/>
    </source>
</evidence>
<feature type="transmembrane region" description="Helical" evidence="7">
    <location>
        <begin position="236"/>
        <end position="255"/>
    </location>
</feature>
<evidence type="ECO:0000256" key="5">
    <source>
        <dbReference type="ARBA" id="ARBA00022989"/>
    </source>
</evidence>
<feature type="transmembrane region" description="Helical" evidence="7">
    <location>
        <begin position="78"/>
        <end position="101"/>
    </location>
</feature>
<feature type="transmembrane region" description="Helical" evidence="7">
    <location>
        <begin position="292"/>
        <end position="315"/>
    </location>
</feature>
<feature type="transmembrane region" description="Helical" evidence="7">
    <location>
        <begin position="121"/>
        <end position="142"/>
    </location>
</feature>
<comment type="similarity">
    <text evidence="2">Belongs to the acyltransferase 3 family.</text>
</comment>
<evidence type="ECO:0000313" key="10">
    <source>
        <dbReference type="EMBL" id="WQG92457.1"/>
    </source>
</evidence>
<keyword evidence="4 7" id="KW-0812">Transmembrane</keyword>
<feature type="transmembrane region" description="Helical" evidence="7">
    <location>
        <begin position="149"/>
        <end position="168"/>
    </location>
</feature>
<feature type="domain" description="Acyltransferase 3" evidence="8">
    <location>
        <begin position="8"/>
        <end position="308"/>
    </location>
</feature>
<keyword evidence="6 7" id="KW-0472">Membrane</keyword>
<keyword evidence="9" id="KW-0808">Transferase</keyword>
<keyword evidence="9" id="KW-0012">Acyltransferase</keyword>
<dbReference type="GO" id="GO:0009246">
    <property type="term" value="P:enterobacterial common antigen biosynthetic process"/>
    <property type="evidence" value="ECO:0007669"/>
    <property type="project" value="TreeGrafter"/>
</dbReference>
<comment type="subcellular location">
    <subcellularLocation>
        <location evidence="1">Cell membrane</location>
        <topology evidence="1">Multi-pass membrane protein</topology>
    </subcellularLocation>
</comment>
<dbReference type="Proteomes" id="UP001326715">
    <property type="component" value="Chromosome"/>
</dbReference>
<dbReference type="PANTHER" id="PTHR40074">
    <property type="entry name" value="O-ACETYLTRANSFERASE WECH"/>
    <property type="match status" value="1"/>
</dbReference>
<name>A0A1K1QV09_9BACT</name>
<keyword evidence="3" id="KW-1003">Cell membrane</keyword>
<protein>
    <submittedName>
        <fullName evidence="9 10">Acyltransferase</fullName>
        <ecNumber evidence="10">2.3.1.-</ecNumber>
    </submittedName>
</protein>
<keyword evidence="9" id="KW-0378">Hydrolase</keyword>
<dbReference type="EMBL" id="FPIZ01000009">
    <property type="protein sequence ID" value="SFW63720.1"/>
    <property type="molecule type" value="Genomic_DNA"/>
</dbReference>
<organism evidence="9 11">
    <name type="scientific">Chitinophaga sancti</name>
    <dbReference type="NCBI Taxonomy" id="1004"/>
    <lineage>
        <taxon>Bacteria</taxon>
        <taxon>Pseudomonadati</taxon>
        <taxon>Bacteroidota</taxon>
        <taxon>Chitinophagia</taxon>
        <taxon>Chitinophagales</taxon>
        <taxon>Chitinophagaceae</taxon>
        <taxon>Chitinophaga</taxon>
    </lineage>
</organism>
<evidence type="ECO:0000259" key="8">
    <source>
        <dbReference type="Pfam" id="PF01757"/>
    </source>
</evidence>
<gene>
    <name evidence="9" type="ORF">SAMN05661012_03110</name>
    <name evidence="10" type="ORF">SR876_13155</name>
</gene>
<keyword evidence="5 7" id="KW-1133">Transmembrane helix</keyword>
<dbReference type="EC" id="2.3.1.-" evidence="10"/>
<evidence type="ECO:0000313" key="12">
    <source>
        <dbReference type="Proteomes" id="UP001326715"/>
    </source>
</evidence>
<evidence type="ECO:0000313" key="11">
    <source>
        <dbReference type="Proteomes" id="UP000183788"/>
    </source>
</evidence>
<dbReference type="EMBL" id="CP140154">
    <property type="protein sequence ID" value="WQG92457.1"/>
    <property type="molecule type" value="Genomic_DNA"/>
</dbReference>
<sequence>MNDRQHITGFDFIRPIAALSVVWIHGCAGSIWTKKLNPLNSYAVPVFIAISMFLFAWQIIGKGRRNFREMLVTRIQRLMIPFFLWTLIYLAIRLFKARFIHEPFEMKWIETFVFKGSSYQLWYLPNLFYLSILFFPLLNVAVRNRKTANTVICSIVLIAAVVLWYTPADIKQADWFTRHILLYFVPSLISASIGMLFYINYETVKAKYGSSLQILVPVWALALFFAQLFIPHVLTGLAFVAVLFPLLLFQVNGSYPGMMVLSRNSMGIYLVHGVFLEGIKTGMQLIHHPVQGLALTLGSIIVTYLLSFGVSEILSRNDILRKYLMGN</sequence>
<dbReference type="InterPro" id="IPR002656">
    <property type="entry name" value="Acyl_transf_3_dom"/>
</dbReference>
<dbReference type="PANTHER" id="PTHR40074:SF2">
    <property type="entry name" value="O-ACETYLTRANSFERASE WECH"/>
    <property type="match status" value="1"/>
</dbReference>
<feature type="transmembrane region" description="Helical" evidence="7">
    <location>
        <begin position="39"/>
        <end position="57"/>
    </location>
</feature>
<evidence type="ECO:0000256" key="1">
    <source>
        <dbReference type="ARBA" id="ARBA00004651"/>
    </source>
</evidence>
<keyword evidence="12" id="KW-1185">Reference proteome</keyword>
<proteinExistence type="inferred from homology"/>
<dbReference type="AlphaFoldDB" id="A0A1K1QV09"/>
<evidence type="ECO:0000256" key="4">
    <source>
        <dbReference type="ARBA" id="ARBA00022692"/>
    </source>
</evidence>
<reference evidence="9 11" key="1">
    <citation type="submission" date="2016-11" db="EMBL/GenBank/DDBJ databases">
        <authorList>
            <person name="Jaros S."/>
            <person name="Januszkiewicz K."/>
            <person name="Wedrychowicz H."/>
        </authorList>
    </citation>
    <scope>NUCLEOTIDE SEQUENCE [LARGE SCALE GENOMIC DNA]</scope>
    <source>
        <strain evidence="9 11">DSM 784</strain>
    </source>
</reference>
<accession>A0A1K1QV09</accession>
<feature type="transmembrane region" description="Helical" evidence="7">
    <location>
        <begin position="12"/>
        <end position="33"/>
    </location>
</feature>
<dbReference type="GO" id="GO:0016787">
    <property type="term" value="F:hydrolase activity"/>
    <property type="evidence" value="ECO:0007669"/>
    <property type="project" value="UniProtKB-KW"/>
</dbReference>
<dbReference type="GO" id="GO:0005886">
    <property type="term" value="C:plasma membrane"/>
    <property type="evidence" value="ECO:0007669"/>
    <property type="project" value="UniProtKB-SubCell"/>
</dbReference>
<evidence type="ECO:0000256" key="2">
    <source>
        <dbReference type="ARBA" id="ARBA00007400"/>
    </source>
</evidence>
<dbReference type="Proteomes" id="UP000183788">
    <property type="component" value="Unassembled WGS sequence"/>
</dbReference>
<dbReference type="Pfam" id="PF01757">
    <property type="entry name" value="Acyl_transf_3"/>
    <property type="match status" value="1"/>
</dbReference>
<feature type="transmembrane region" description="Helical" evidence="7">
    <location>
        <begin position="180"/>
        <end position="199"/>
    </location>
</feature>
<evidence type="ECO:0000313" key="9">
    <source>
        <dbReference type="EMBL" id="SFW63720.1"/>
    </source>
</evidence>
<dbReference type="GO" id="GO:0016413">
    <property type="term" value="F:O-acetyltransferase activity"/>
    <property type="evidence" value="ECO:0007669"/>
    <property type="project" value="TreeGrafter"/>
</dbReference>
<evidence type="ECO:0000256" key="3">
    <source>
        <dbReference type="ARBA" id="ARBA00022475"/>
    </source>
</evidence>
<feature type="transmembrane region" description="Helical" evidence="7">
    <location>
        <begin position="267"/>
        <end position="286"/>
    </location>
</feature>
<dbReference type="RefSeq" id="WP_072361918.1">
    <property type="nucleotide sequence ID" value="NZ_CBHWAX010000007.1"/>
</dbReference>
<dbReference type="OrthoDB" id="9810469at2"/>
<dbReference type="STRING" id="1004.SAMN05661012_03110"/>
<feature type="transmembrane region" description="Helical" evidence="7">
    <location>
        <begin position="211"/>
        <end position="230"/>
    </location>
</feature>
<reference evidence="10 12" key="2">
    <citation type="submission" date="2023-11" db="EMBL/GenBank/DDBJ databases">
        <title>MicrobeMod: A computational toolkit for identifying prokaryotic methylation and restriction-modification with nanopore sequencing.</title>
        <authorList>
            <person name="Crits-Christoph A."/>
            <person name="Kang S.C."/>
            <person name="Lee H."/>
            <person name="Ostrov N."/>
        </authorList>
    </citation>
    <scope>NUCLEOTIDE SEQUENCE [LARGE SCALE GENOMIC DNA]</scope>
    <source>
        <strain evidence="10 12">ATCC 23090</strain>
    </source>
</reference>